<dbReference type="Gene3D" id="1.10.30.50">
    <property type="match status" value="1"/>
</dbReference>
<name>A0A2I5HSJ0_FAUOS</name>
<dbReference type="PANTHER" id="PTHR37827">
    <property type="entry name" value="TUDOR DOMAIN-CONTAINING PROTEIN"/>
    <property type="match status" value="1"/>
</dbReference>
<dbReference type="EMBL" id="CP024443">
    <property type="protein sequence ID" value="ATW71371.1"/>
    <property type="molecule type" value="Genomic_DNA"/>
</dbReference>
<sequence length="127" mass="14649">MAKGKAKNNEDAAFWEAILAEKAPSPPCELCGRDEVELTQHHLIPKSRHDKARTKREFSRDEMKNDIAMLCPACHAQVHEVFSNQELSSYYHTVERLAEHSEMQKFINWIKKRPAGQTIRVKSGKDF</sequence>
<dbReference type="AlphaFoldDB" id="A0A2I5HSJ0"/>
<dbReference type="Pfam" id="PF01844">
    <property type="entry name" value="HNH"/>
    <property type="match status" value="1"/>
</dbReference>
<proteinExistence type="predicted"/>
<dbReference type="STRING" id="34062.AXE82_07435"/>
<accession>A0A2I5HSJ0</accession>
<dbReference type="InterPro" id="IPR002711">
    <property type="entry name" value="HNH"/>
</dbReference>
<dbReference type="RefSeq" id="WP_060995884.1">
    <property type="nucleotide sequence ID" value="NZ_CP024443.1"/>
</dbReference>
<gene>
    <name evidence="2" type="ORF">NP7_13790</name>
</gene>
<organism evidence="2 3">
    <name type="scientific">Faucicola osloensis</name>
    <name type="common">Moraxella osloensis</name>
    <dbReference type="NCBI Taxonomy" id="34062"/>
    <lineage>
        <taxon>Bacteria</taxon>
        <taxon>Pseudomonadati</taxon>
        <taxon>Pseudomonadota</taxon>
        <taxon>Gammaproteobacteria</taxon>
        <taxon>Moraxellales</taxon>
        <taxon>Moraxellaceae</taxon>
        <taxon>Faucicola</taxon>
    </lineage>
</organism>
<dbReference type="GO" id="GO:0003676">
    <property type="term" value="F:nucleic acid binding"/>
    <property type="evidence" value="ECO:0007669"/>
    <property type="project" value="InterPro"/>
</dbReference>
<dbReference type="GO" id="GO:0004519">
    <property type="term" value="F:endonuclease activity"/>
    <property type="evidence" value="ECO:0007669"/>
    <property type="project" value="InterPro"/>
</dbReference>
<dbReference type="Proteomes" id="UP000229340">
    <property type="component" value="Chromosome"/>
</dbReference>
<protein>
    <recommendedName>
        <fullName evidence="1">HNH domain-containing protein</fullName>
    </recommendedName>
</protein>
<reference evidence="3" key="1">
    <citation type="submission" date="2017-11" db="EMBL/GenBank/DDBJ databases">
        <title>Complete genome sequence of Moraxella osloensis NP7 isolated from human skin.</title>
        <authorList>
            <person name="Lee K."/>
            <person name="Lim J.Y."/>
            <person name="Hwang I."/>
        </authorList>
    </citation>
    <scope>NUCLEOTIDE SEQUENCE [LARGE SCALE GENOMIC DNA]</scope>
    <source>
        <strain evidence="3">NP7</strain>
    </source>
</reference>
<dbReference type="PANTHER" id="PTHR37827:SF1">
    <property type="entry name" value="HNH DOMAIN-CONTAINING PROTEIN"/>
    <property type="match status" value="1"/>
</dbReference>
<evidence type="ECO:0000313" key="2">
    <source>
        <dbReference type="EMBL" id="ATW71371.1"/>
    </source>
</evidence>
<feature type="domain" description="HNH" evidence="1">
    <location>
        <begin position="28"/>
        <end position="79"/>
    </location>
</feature>
<dbReference type="GO" id="GO:0008270">
    <property type="term" value="F:zinc ion binding"/>
    <property type="evidence" value="ECO:0007669"/>
    <property type="project" value="InterPro"/>
</dbReference>
<evidence type="ECO:0000259" key="1">
    <source>
        <dbReference type="Pfam" id="PF01844"/>
    </source>
</evidence>
<evidence type="ECO:0000313" key="3">
    <source>
        <dbReference type="Proteomes" id="UP000229340"/>
    </source>
</evidence>